<feature type="region of interest" description="Disordered" evidence="1">
    <location>
        <begin position="73"/>
        <end position="105"/>
    </location>
</feature>
<sequence length="105" mass="11088">MHLQQSPQAPCSTTDSALGNFWPRRVCTNAPYLAPYHSAVFAPKAIPRMSERAAAALALARDYRMLDPRGHALTGSVPGDRGGAGASAAVGRRLIRHGKPGGKEP</sequence>
<dbReference type="AlphaFoldDB" id="A0A1K0IWE9"/>
<accession>A0A1K0IWE9</accession>
<evidence type="ECO:0000256" key="1">
    <source>
        <dbReference type="SAM" id="MobiDB-lite"/>
    </source>
</evidence>
<evidence type="ECO:0000313" key="2">
    <source>
        <dbReference type="EMBL" id="SCU78985.1"/>
    </source>
</evidence>
<dbReference type="EMBL" id="FMSH01000321">
    <property type="protein sequence ID" value="SCU78985.1"/>
    <property type="molecule type" value="Genomic_DNA"/>
</dbReference>
<name>A0A1K0IWE9_CUPNE</name>
<proteinExistence type="predicted"/>
<reference evidence="2" key="1">
    <citation type="submission" date="2016-09" db="EMBL/GenBank/DDBJ databases">
        <authorList>
            <person name="Capua I."/>
            <person name="De Benedictis P."/>
            <person name="Joannis T."/>
            <person name="Lombin L.H."/>
            <person name="Cattoli G."/>
        </authorList>
    </citation>
    <scope>NUCLEOTIDE SEQUENCE</scope>
    <source>
        <strain evidence="2">B9</strain>
    </source>
</reference>
<protein>
    <submittedName>
        <fullName evidence="2">Uncharacterized protein</fullName>
    </submittedName>
</protein>
<organism evidence="2">
    <name type="scientific">Cupriavidus necator</name>
    <name type="common">Alcaligenes eutrophus</name>
    <name type="synonym">Ralstonia eutropha</name>
    <dbReference type="NCBI Taxonomy" id="106590"/>
    <lineage>
        <taxon>Bacteria</taxon>
        <taxon>Pseudomonadati</taxon>
        <taxon>Pseudomonadota</taxon>
        <taxon>Betaproteobacteria</taxon>
        <taxon>Burkholderiales</taxon>
        <taxon>Burkholderiaceae</taxon>
        <taxon>Cupriavidus</taxon>
    </lineage>
</organism>
<gene>
    <name evidence="2" type="ORF">CNECB9_3880002</name>
</gene>
<feature type="compositionally biased region" description="Basic residues" evidence="1">
    <location>
        <begin position="93"/>
        <end position="105"/>
    </location>
</feature>